<organism evidence="10 11">
    <name type="scientific">Rubroshorea leprosula</name>
    <dbReference type="NCBI Taxonomy" id="152421"/>
    <lineage>
        <taxon>Eukaryota</taxon>
        <taxon>Viridiplantae</taxon>
        <taxon>Streptophyta</taxon>
        <taxon>Embryophyta</taxon>
        <taxon>Tracheophyta</taxon>
        <taxon>Spermatophyta</taxon>
        <taxon>Magnoliopsida</taxon>
        <taxon>eudicotyledons</taxon>
        <taxon>Gunneridae</taxon>
        <taxon>Pentapetalae</taxon>
        <taxon>rosids</taxon>
        <taxon>malvids</taxon>
        <taxon>Malvales</taxon>
        <taxon>Dipterocarpaceae</taxon>
        <taxon>Rubroshorea</taxon>
    </lineage>
</organism>
<proteinExistence type="inferred from homology"/>
<keyword evidence="4 9" id="KW-0812">Transmembrane</keyword>
<evidence type="ECO:0000256" key="2">
    <source>
        <dbReference type="ARBA" id="ARBA00007079"/>
    </source>
</evidence>
<sequence length="349" mass="37463">MSKEALSGVEWRINVPDGTSSKILVRESGLVSKIKGLLGGLIFTVWRFLVKAWSLGKAEPEKVVHGLKLGLTISIVSLLVTGTFVAGALGLGIHWLADHAGQKAKPVILAISVFLFGCVAEYFKENGKIKEDDEDHSKKIQGYKCVLNSKASEESLVEPILWDGNLHMAASVSDIHGNNTSRVKIGASVRNCAYCIETLNACLSSEIQAPTCIKSHLSDVSMRLCSYSAHVLTELATMIKTMTKSSTLDVLVAVQELQDALKSHTNPYMAPELLTAEGPGDASGEPITKSGTPLLLEIIPLVTTVSLLIEIALRIGGVVDAVEELTCLTAFKACSRSHGKTKENQTILQ</sequence>
<dbReference type="PANTHER" id="PTHR31086">
    <property type="entry name" value="ALUMINUM-ACTIVATED MALATE TRANSPORTER 10"/>
    <property type="match status" value="1"/>
</dbReference>
<evidence type="ECO:0000256" key="5">
    <source>
        <dbReference type="ARBA" id="ARBA00022989"/>
    </source>
</evidence>
<dbReference type="InterPro" id="IPR020966">
    <property type="entry name" value="ALMT"/>
</dbReference>
<keyword evidence="11" id="KW-1185">Reference proteome</keyword>
<dbReference type="Pfam" id="PF11744">
    <property type="entry name" value="ALMT"/>
    <property type="match status" value="1"/>
</dbReference>
<evidence type="ECO:0000256" key="4">
    <source>
        <dbReference type="ARBA" id="ARBA00022692"/>
    </source>
</evidence>
<evidence type="ECO:0000256" key="9">
    <source>
        <dbReference type="SAM" id="Phobius"/>
    </source>
</evidence>
<dbReference type="Proteomes" id="UP001054252">
    <property type="component" value="Unassembled WGS sequence"/>
</dbReference>
<evidence type="ECO:0000256" key="8">
    <source>
        <dbReference type="ARBA" id="ARBA00023303"/>
    </source>
</evidence>
<evidence type="ECO:0000256" key="3">
    <source>
        <dbReference type="ARBA" id="ARBA00022448"/>
    </source>
</evidence>
<keyword evidence="3" id="KW-0813">Transport</keyword>
<dbReference type="AlphaFoldDB" id="A0AAV5HQ75"/>
<feature type="transmembrane region" description="Helical" evidence="9">
    <location>
        <begin position="71"/>
        <end position="95"/>
    </location>
</feature>
<name>A0AAV5HQ75_9ROSI</name>
<comment type="similarity">
    <text evidence="2">Belongs to the aromatic acid exporter (TC 2.A.85) family.</text>
</comment>
<evidence type="ECO:0000313" key="10">
    <source>
        <dbReference type="EMBL" id="GKU87902.1"/>
    </source>
</evidence>
<evidence type="ECO:0000256" key="1">
    <source>
        <dbReference type="ARBA" id="ARBA00004141"/>
    </source>
</evidence>
<dbReference type="GO" id="GO:0016020">
    <property type="term" value="C:membrane"/>
    <property type="evidence" value="ECO:0007669"/>
    <property type="project" value="UniProtKB-SubCell"/>
</dbReference>
<gene>
    <name evidence="10" type="ORF">SLEP1_g2229</name>
</gene>
<comment type="caution">
    <text evidence="10">The sequence shown here is derived from an EMBL/GenBank/DDBJ whole genome shotgun (WGS) entry which is preliminary data.</text>
</comment>
<dbReference type="GO" id="GO:0015743">
    <property type="term" value="P:malate transport"/>
    <property type="evidence" value="ECO:0007669"/>
    <property type="project" value="InterPro"/>
</dbReference>
<reference evidence="10 11" key="1">
    <citation type="journal article" date="2021" name="Commun. Biol.">
        <title>The genome of Shorea leprosula (Dipterocarpaceae) highlights the ecological relevance of drought in aseasonal tropical rainforests.</title>
        <authorList>
            <person name="Ng K.K.S."/>
            <person name="Kobayashi M.J."/>
            <person name="Fawcett J.A."/>
            <person name="Hatakeyama M."/>
            <person name="Paape T."/>
            <person name="Ng C.H."/>
            <person name="Ang C.C."/>
            <person name="Tnah L.H."/>
            <person name="Lee C.T."/>
            <person name="Nishiyama T."/>
            <person name="Sese J."/>
            <person name="O'Brien M.J."/>
            <person name="Copetti D."/>
            <person name="Mohd Noor M.I."/>
            <person name="Ong R.C."/>
            <person name="Putra M."/>
            <person name="Sireger I.Z."/>
            <person name="Indrioko S."/>
            <person name="Kosugi Y."/>
            <person name="Izuno A."/>
            <person name="Isagi Y."/>
            <person name="Lee S.L."/>
            <person name="Shimizu K.K."/>
        </authorList>
    </citation>
    <scope>NUCLEOTIDE SEQUENCE [LARGE SCALE GENOMIC DNA]</scope>
    <source>
        <strain evidence="10">214</strain>
    </source>
</reference>
<keyword evidence="8" id="KW-0407">Ion channel</keyword>
<dbReference type="EMBL" id="BPVZ01000002">
    <property type="protein sequence ID" value="GKU87902.1"/>
    <property type="molecule type" value="Genomic_DNA"/>
</dbReference>
<feature type="transmembrane region" description="Helical" evidence="9">
    <location>
        <begin position="107"/>
        <end position="123"/>
    </location>
</feature>
<accession>A0AAV5HQ75</accession>
<evidence type="ECO:0000313" key="11">
    <source>
        <dbReference type="Proteomes" id="UP001054252"/>
    </source>
</evidence>
<comment type="subcellular location">
    <subcellularLocation>
        <location evidence="1">Membrane</location>
        <topology evidence="1">Multi-pass membrane protein</topology>
    </subcellularLocation>
</comment>
<feature type="transmembrane region" description="Helical" evidence="9">
    <location>
        <begin position="30"/>
        <end position="50"/>
    </location>
</feature>
<protein>
    <submittedName>
        <fullName evidence="10">Uncharacterized protein</fullName>
    </submittedName>
</protein>
<keyword evidence="7 9" id="KW-0472">Membrane</keyword>
<dbReference type="GO" id="GO:0034220">
    <property type="term" value="P:monoatomic ion transmembrane transport"/>
    <property type="evidence" value="ECO:0007669"/>
    <property type="project" value="UniProtKB-KW"/>
</dbReference>
<keyword evidence="5 9" id="KW-1133">Transmembrane helix</keyword>
<evidence type="ECO:0000256" key="6">
    <source>
        <dbReference type="ARBA" id="ARBA00023065"/>
    </source>
</evidence>
<evidence type="ECO:0000256" key="7">
    <source>
        <dbReference type="ARBA" id="ARBA00023136"/>
    </source>
</evidence>
<keyword evidence="6" id="KW-0406">Ion transport</keyword>